<evidence type="ECO:0000313" key="2">
    <source>
        <dbReference type="EMBL" id="KAG2099587.1"/>
    </source>
</evidence>
<dbReference type="AlphaFoldDB" id="A0A9P7EZF5"/>
<sequence>MSLRIYCLMALLYRSLHMALLEIAVRLCPPTRRRLNLSASGPSYSAATTQPHDAFALDPFHLIATVEVGMKDSKCCRWAVFHAYTSRAAWASAIEN</sequence>
<organism evidence="2 3">
    <name type="scientific">Suillus discolor</name>
    <dbReference type="NCBI Taxonomy" id="1912936"/>
    <lineage>
        <taxon>Eukaryota</taxon>
        <taxon>Fungi</taxon>
        <taxon>Dikarya</taxon>
        <taxon>Basidiomycota</taxon>
        <taxon>Agaricomycotina</taxon>
        <taxon>Agaricomycetes</taxon>
        <taxon>Agaricomycetidae</taxon>
        <taxon>Boletales</taxon>
        <taxon>Suillineae</taxon>
        <taxon>Suillaceae</taxon>
        <taxon>Suillus</taxon>
    </lineage>
</organism>
<dbReference type="RefSeq" id="XP_041289235.1">
    <property type="nucleotide sequence ID" value="XM_041429274.1"/>
</dbReference>
<reference evidence="2" key="1">
    <citation type="journal article" date="2020" name="New Phytol.">
        <title>Comparative genomics reveals dynamic genome evolution in host specialist ectomycorrhizal fungi.</title>
        <authorList>
            <person name="Lofgren L.A."/>
            <person name="Nguyen N.H."/>
            <person name="Vilgalys R."/>
            <person name="Ruytinx J."/>
            <person name="Liao H.L."/>
            <person name="Branco S."/>
            <person name="Kuo A."/>
            <person name="LaButti K."/>
            <person name="Lipzen A."/>
            <person name="Andreopoulos W."/>
            <person name="Pangilinan J."/>
            <person name="Riley R."/>
            <person name="Hundley H."/>
            <person name="Na H."/>
            <person name="Barry K."/>
            <person name="Grigoriev I.V."/>
            <person name="Stajich J.E."/>
            <person name="Kennedy P.G."/>
        </authorList>
    </citation>
    <scope>NUCLEOTIDE SEQUENCE</scope>
    <source>
        <strain evidence="2">FC423</strain>
    </source>
</reference>
<feature type="chain" id="PRO_5040131269" description="Secreted protein" evidence="1">
    <location>
        <begin position="20"/>
        <end position="96"/>
    </location>
</feature>
<accession>A0A9P7EZF5</accession>
<dbReference type="GeneID" id="64691533"/>
<dbReference type="EMBL" id="JABBWM010000057">
    <property type="protein sequence ID" value="KAG2099587.1"/>
    <property type="molecule type" value="Genomic_DNA"/>
</dbReference>
<gene>
    <name evidence="2" type="ORF">F5147DRAFT_335998</name>
</gene>
<proteinExistence type="predicted"/>
<keyword evidence="1" id="KW-0732">Signal</keyword>
<feature type="signal peptide" evidence="1">
    <location>
        <begin position="1"/>
        <end position="19"/>
    </location>
</feature>
<evidence type="ECO:0008006" key="4">
    <source>
        <dbReference type="Google" id="ProtNLM"/>
    </source>
</evidence>
<evidence type="ECO:0000256" key="1">
    <source>
        <dbReference type="SAM" id="SignalP"/>
    </source>
</evidence>
<keyword evidence="3" id="KW-1185">Reference proteome</keyword>
<name>A0A9P7EZF5_9AGAM</name>
<protein>
    <recommendedName>
        <fullName evidence="4">Secreted protein</fullName>
    </recommendedName>
</protein>
<evidence type="ECO:0000313" key="3">
    <source>
        <dbReference type="Proteomes" id="UP000823399"/>
    </source>
</evidence>
<dbReference type="Proteomes" id="UP000823399">
    <property type="component" value="Unassembled WGS sequence"/>
</dbReference>
<comment type="caution">
    <text evidence="2">The sequence shown here is derived from an EMBL/GenBank/DDBJ whole genome shotgun (WGS) entry which is preliminary data.</text>
</comment>